<accession>A0A843THG1</accession>
<keyword evidence="1" id="KW-0472">Membrane</keyword>
<gene>
    <name evidence="2" type="ORF">Taro_003564</name>
</gene>
<organism evidence="2 3">
    <name type="scientific">Colocasia esculenta</name>
    <name type="common">Wild taro</name>
    <name type="synonym">Arum esculentum</name>
    <dbReference type="NCBI Taxonomy" id="4460"/>
    <lineage>
        <taxon>Eukaryota</taxon>
        <taxon>Viridiplantae</taxon>
        <taxon>Streptophyta</taxon>
        <taxon>Embryophyta</taxon>
        <taxon>Tracheophyta</taxon>
        <taxon>Spermatophyta</taxon>
        <taxon>Magnoliopsida</taxon>
        <taxon>Liliopsida</taxon>
        <taxon>Araceae</taxon>
        <taxon>Aroideae</taxon>
        <taxon>Colocasieae</taxon>
        <taxon>Colocasia</taxon>
    </lineage>
</organism>
<dbReference type="EMBL" id="NMUH01000092">
    <property type="protein sequence ID" value="MQL71238.1"/>
    <property type="molecule type" value="Genomic_DNA"/>
</dbReference>
<dbReference type="AlphaFoldDB" id="A0A843THG1"/>
<comment type="caution">
    <text evidence="2">The sequence shown here is derived from an EMBL/GenBank/DDBJ whole genome shotgun (WGS) entry which is preliminary data.</text>
</comment>
<feature type="transmembrane region" description="Helical" evidence="1">
    <location>
        <begin position="12"/>
        <end position="34"/>
    </location>
</feature>
<protein>
    <submittedName>
        <fullName evidence="2">Uncharacterized protein</fullName>
    </submittedName>
</protein>
<name>A0A843THG1_COLES</name>
<keyword evidence="1" id="KW-1133">Transmembrane helix</keyword>
<evidence type="ECO:0000313" key="3">
    <source>
        <dbReference type="Proteomes" id="UP000652761"/>
    </source>
</evidence>
<evidence type="ECO:0000313" key="2">
    <source>
        <dbReference type="EMBL" id="MQL71238.1"/>
    </source>
</evidence>
<keyword evidence="3" id="KW-1185">Reference proteome</keyword>
<proteinExistence type="predicted"/>
<evidence type="ECO:0000256" key="1">
    <source>
        <dbReference type="SAM" id="Phobius"/>
    </source>
</evidence>
<reference evidence="2" key="1">
    <citation type="submission" date="2017-07" db="EMBL/GenBank/DDBJ databases">
        <title>Taro Niue Genome Assembly and Annotation.</title>
        <authorList>
            <person name="Atibalentja N."/>
            <person name="Keating K."/>
            <person name="Fields C.J."/>
        </authorList>
    </citation>
    <scope>NUCLEOTIDE SEQUENCE</scope>
    <source>
        <strain evidence="2">Niue_2</strain>
        <tissue evidence="2">Leaf</tissue>
    </source>
</reference>
<keyword evidence="1" id="KW-0812">Transmembrane</keyword>
<sequence>MKNSSWWSSRRTSSFVLTGSLAAKIPLYGLYIVVSKHRESCQKETPKYRSYLGHYIFPKLCLSTDDLLLSTGDVRFAKTRRLTFRETIFCVYLSTGYSVSVDRLQCICRQAIVYLSTGYSVSVDRCTIHLLTAHYSSVDSYLFQQLVL</sequence>
<dbReference type="Proteomes" id="UP000652761">
    <property type="component" value="Unassembled WGS sequence"/>
</dbReference>